<dbReference type="RefSeq" id="XP_052128804.1">
    <property type="nucleotide sequence ID" value="XM_052272844.1"/>
</dbReference>
<dbReference type="NCBIfam" id="TIGR01934">
    <property type="entry name" value="MenG_MenH_UbiE"/>
    <property type="match status" value="1"/>
</dbReference>
<dbReference type="OrthoDB" id="6329284at2759"/>
<evidence type="ECO:0000256" key="4">
    <source>
        <dbReference type="ARBA" id="ARBA00022691"/>
    </source>
</evidence>
<dbReference type="GeneID" id="113216985"/>
<dbReference type="FunFam" id="3.40.50.150:FF:000064">
    <property type="entry name" value="2-methoxy-6-polyprenyl-1,4-benzoquinol methylase, mitochondrial"/>
    <property type="match status" value="1"/>
</dbReference>
<gene>
    <name evidence="8" type="primary">LOC113216985</name>
    <name evidence="6" type="synonym">coq5</name>
</gene>
<evidence type="ECO:0000256" key="3">
    <source>
        <dbReference type="ARBA" id="ARBA00022688"/>
    </source>
</evidence>
<dbReference type="PROSITE" id="PS51608">
    <property type="entry name" value="SAM_MT_UBIE"/>
    <property type="match status" value="1"/>
</dbReference>
<comment type="catalytic activity">
    <reaction evidence="6">
        <text>a 2-methoxy-6-(all-trans-polyprenyl)benzene-1,4-diol + S-adenosyl-L-methionine = a 5-methoxy-2-methyl-3-(all-trans-polyprenyl)benzene-1,4-diol + S-adenosyl-L-homocysteine + H(+)</text>
        <dbReference type="Rhea" id="RHEA:28286"/>
        <dbReference type="Rhea" id="RHEA-COMP:10858"/>
        <dbReference type="Rhea" id="RHEA-COMP:10859"/>
        <dbReference type="ChEBI" id="CHEBI:15378"/>
        <dbReference type="ChEBI" id="CHEBI:57856"/>
        <dbReference type="ChEBI" id="CHEBI:59789"/>
        <dbReference type="ChEBI" id="CHEBI:84166"/>
        <dbReference type="ChEBI" id="CHEBI:84167"/>
        <dbReference type="EC" id="2.1.1.201"/>
    </reaction>
</comment>
<keyword evidence="3 6" id="KW-0831">Ubiquinone biosynthesis</keyword>
<evidence type="ECO:0000256" key="6">
    <source>
        <dbReference type="HAMAP-Rule" id="MF_03191"/>
    </source>
</evidence>
<dbReference type="GO" id="GO:0031314">
    <property type="term" value="C:extrinsic component of mitochondrial inner membrane"/>
    <property type="evidence" value="ECO:0007669"/>
    <property type="project" value="UniProtKB-UniRule"/>
</dbReference>
<dbReference type="PANTHER" id="PTHR43591">
    <property type="entry name" value="METHYLTRANSFERASE"/>
    <property type="match status" value="1"/>
</dbReference>
<evidence type="ECO:0000313" key="7">
    <source>
        <dbReference type="Proteomes" id="UP000504606"/>
    </source>
</evidence>
<dbReference type="SUPFAM" id="SSF53335">
    <property type="entry name" value="S-adenosyl-L-methionine-dependent methyltransferases"/>
    <property type="match status" value="1"/>
</dbReference>
<accession>A0A9C6XRW1</accession>
<dbReference type="HAMAP" id="MF_01813">
    <property type="entry name" value="MenG_UbiE_methyltr"/>
    <property type="match status" value="1"/>
</dbReference>
<dbReference type="Gene3D" id="3.40.50.150">
    <property type="entry name" value="Vaccinia Virus protein VP39"/>
    <property type="match status" value="1"/>
</dbReference>
<keyword evidence="6" id="KW-0496">Mitochondrion</keyword>
<dbReference type="CDD" id="cd02440">
    <property type="entry name" value="AdoMet_MTases"/>
    <property type="match status" value="1"/>
</dbReference>
<comment type="subunit">
    <text evidence="5">Component of a multi-subunit COQ enzyme complex, composed of at least COQ3, COQ4, COQ5, COQ6, COQ7 and COQ9. Interacts with PYURF; the interaction is direct, stabilizes COQ5 protein and associates PYURF with COQ enzyme complex.</text>
</comment>
<dbReference type="InterPro" id="IPR023576">
    <property type="entry name" value="UbiE/COQ5_MeTrFase_CS"/>
</dbReference>
<dbReference type="EC" id="2.1.1.201" evidence="6"/>
<dbReference type="Proteomes" id="UP000504606">
    <property type="component" value="Unplaced"/>
</dbReference>
<organism evidence="7 8">
    <name type="scientific">Frankliniella occidentalis</name>
    <name type="common">Western flower thrips</name>
    <name type="synonym">Euthrips occidentalis</name>
    <dbReference type="NCBI Taxonomy" id="133901"/>
    <lineage>
        <taxon>Eukaryota</taxon>
        <taxon>Metazoa</taxon>
        <taxon>Ecdysozoa</taxon>
        <taxon>Arthropoda</taxon>
        <taxon>Hexapoda</taxon>
        <taxon>Insecta</taxon>
        <taxon>Pterygota</taxon>
        <taxon>Neoptera</taxon>
        <taxon>Paraneoptera</taxon>
        <taxon>Thysanoptera</taxon>
        <taxon>Terebrantia</taxon>
        <taxon>Thripoidea</taxon>
        <taxon>Thripidae</taxon>
        <taxon>Frankliniella</taxon>
    </lineage>
</organism>
<dbReference type="GO" id="GO:0032259">
    <property type="term" value="P:methylation"/>
    <property type="evidence" value="ECO:0007669"/>
    <property type="project" value="UniProtKB-KW"/>
</dbReference>
<evidence type="ECO:0000313" key="8">
    <source>
        <dbReference type="RefSeq" id="XP_052128804.1"/>
    </source>
</evidence>
<comment type="pathway">
    <text evidence="6">Cofactor biosynthesis; ubiquinone biosynthesis.</text>
</comment>
<feature type="binding site" evidence="6">
    <location>
        <begin position="179"/>
        <end position="180"/>
    </location>
    <ligand>
        <name>S-adenosyl-L-methionine</name>
        <dbReference type="ChEBI" id="CHEBI:59789"/>
    </ligand>
</feature>
<comment type="subcellular location">
    <subcellularLocation>
        <location evidence="6">Mitochondrion inner membrane</location>
        <topology evidence="6">Peripheral membrane protein</topology>
        <orientation evidence="6">Matrix side</orientation>
    </subcellularLocation>
</comment>
<keyword evidence="1 6" id="KW-0489">Methyltransferase</keyword>
<feature type="binding site" evidence="6">
    <location>
        <position position="114"/>
    </location>
    <ligand>
        <name>S-adenosyl-L-methionine</name>
        <dbReference type="ChEBI" id="CHEBI:59789"/>
    </ligand>
</feature>
<dbReference type="GO" id="GO:0008425">
    <property type="term" value="F:2-methoxy-6-polyprenyl-1,4-benzoquinol methyltransferase activity"/>
    <property type="evidence" value="ECO:0007669"/>
    <property type="project" value="UniProtKB-UniRule"/>
</dbReference>
<sequence length="307" mass="35103">MASPVLSKFNPTIFIKSLKFCGRRSLSAGTVRRTEKRNEKISEYAEGETHFGFEKVKEEEKSSKVHKVFEDVAQDYDKMNDCMSFGVHRLWKDIFMQRLSPVHGTRLLDVGGGTGDIAFRFVKYLENSSIPVNPNLSNHVTISDINNEMLEVGKRRAADRGVITAAEEVNCSVDWLEADAEKLPLPDSSFNAYTIAFCIRNCTHPEKVLEEAYRVLQPGGRFLCLEFSHVENDTLRWLYDQYSFQIIPLMGQLVAGQWRPYQYLVESIRQFPAQEEFKEMIEAAGFRCVSYENLNFGVVAIHSGFKL</sequence>
<keyword evidence="4 6" id="KW-0949">S-adenosyl-L-methionine</keyword>
<dbReference type="PANTHER" id="PTHR43591:SF24">
    <property type="entry name" value="2-METHOXY-6-POLYPRENYL-1,4-BENZOQUINOL METHYLASE, MITOCHONDRIAL"/>
    <property type="match status" value="1"/>
</dbReference>
<comment type="similarity">
    <text evidence="6">Belongs to the class I-like SAM-binding methyltransferase superfamily. MenG/UbiE family.</text>
</comment>
<dbReference type="AlphaFoldDB" id="A0A9C6XRW1"/>
<dbReference type="InterPro" id="IPR004033">
    <property type="entry name" value="UbiE/COQ5_MeTrFase"/>
</dbReference>
<comment type="function">
    <text evidence="6">Methyltransferase required for the conversion of 2-polyprenyl-6-methoxy-1,4-benzoquinol (DDMQH2) to 2-polyprenyl-3-methyl-6-methoxy-1,4-benzoquinol (DMQH2).</text>
</comment>
<evidence type="ECO:0000256" key="1">
    <source>
        <dbReference type="ARBA" id="ARBA00022603"/>
    </source>
</evidence>
<name>A0A9C6XRW1_FRAOC</name>
<reference evidence="8" key="1">
    <citation type="submission" date="2025-08" db="UniProtKB">
        <authorList>
            <consortium name="RefSeq"/>
        </authorList>
    </citation>
    <scope>IDENTIFICATION</scope>
    <source>
        <tissue evidence="8">Whole organism</tissue>
    </source>
</reference>
<keyword evidence="2 6" id="KW-0808">Transferase</keyword>
<dbReference type="KEGG" id="foc:113216985"/>
<dbReference type="CTD" id="84274"/>
<dbReference type="PROSITE" id="PS01183">
    <property type="entry name" value="UBIE_1"/>
    <property type="match status" value="1"/>
</dbReference>
<comment type="caution">
    <text evidence="6">Lacks conserved residue(s) required for the propagation of feature annotation.</text>
</comment>
<dbReference type="Pfam" id="PF01209">
    <property type="entry name" value="Ubie_methyltran"/>
    <property type="match status" value="1"/>
</dbReference>
<keyword evidence="6" id="KW-0472">Membrane</keyword>
<protein>
    <recommendedName>
        <fullName evidence="6">2-methoxy-6-polyprenyl-1,4-benzoquinol methylase, mitochondrial</fullName>
        <ecNumber evidence="6">2.1.1.201</ecNumber>
    </recommendedName>
    <alternativeName>
        <fullName evidence="6">Ubiquinone biosynthesis methyltransferase COQ5</fullName>
    </alternativeName>
</protein>
<dbReference type="InterPro" id="IPR029063">
    <property type="entry name" value="SAM-dependent_MTases_sf"/>
</dbReference>
<evidence type="ECO:0000256" key="2">
    <source>
        <dbReference type="ARBA" id="ARBA00022679"/>
    </source>
</evidence>
<proteinExistence type="inferred from homology"/>
<keyword evidence="6" id="KW-0999">Mitochondrion inner membrane</keyword>
<dbReference type="PROSITE" id="PS01184">
    <property type="entry name" value="UBIE_2"/>
    <property type="match status" value="1"/>
</dbReference>
<keyword evidence="7" id="KW-1185">Reference proteome</keyword>
<evidence type="ECO:0000256" key="5">
    <source>
        <dbReference type="ARBA" id="ARBA00046387"/>
    </source>
</evidence>
<feature type="binding site" evidence="6">
    <location>
        <position position="144"/>
    </location>
    <ligand>
        <name>S-adenosyl-L-methionine</name>
        <dbReference type="ChEBI" id="CHEBI:59789"/>
    </ligand>
</feature>